<evidence type="ECO:0000313" key="3">
    <source>
        <dbReference type="Proteomes" id="UP000019202"/>
    </source>
</evidence>
<keyword evidence="3" id="KW-1185">Reference proteome</keyword>
<keyword evidence="1" id="KW-0472">Membrane</keyword>
<accession>W1ISH4</accession>
<reference evidence="2" key="1">
    <citation type="submission" date="2013-11" db="EMBL/GenBank/DDBJ databases">
        <title>Draft genome sequence and annotation of the entomopathogenic bacteria, Xenorhabdus cabanillasi strain JM26 and Xenorhabdus szentirmai strain DSM 16338.</title>
        <authorList>
            <person name="Gualtieri M."/>
            <person name="Ogier J.C."/>
            <person name="Pages S."/>
            <person name="Givaudan A."/>
            <person name="Gaudriault S."/>
        </authorList>
    </citation>
    <scope>NUCLEOTIDE SEQUENCE [LARGE SCALE GENOMIC DNA]</scope>
    <source>
        <strain evidence="2">DSM 16338</strain>
    </source>
</reference>
<keyword evidence="1" id="KW-0812">Transmembrane</keyword>
<dbReference type="AlphaFoldDB" id="W1ISH4"/>
<keyword evidence="1" id="KW-1133">Transmembrane helix</keyword>
<feature type="transmembrane region" description="Helical" evidence="1">
    <location>
        <begin position="28"/>
        <end position="51"/>
    </location>
</feature>
<dbReference type="EMBL" id="CBXF010000001">
    <property type="protein sequence ID" value="CDL80576.1"/>
    <property type="molecule type" value="Genomic_DNA"/>
</dbReference>
<evidence type="ECO:0000256" key="1">
    <source>
        <dbReference type="SAM" id="Phobius"/>
    </source>
</evidence>
<dbReference type="Proteomes" id="UP000019202">
    <property type="component" value="Unassembled WGS sequence"/>
</dbReference>
<evidence type="ECO:0000313" key="2">
    <source>
        <dbReference type="EMBL" id="CDL80576.1"/>
    </source>
</evidence>
<gene>
    <name evidence="2" type="ORF">XSR1_10056</name>
</gene>
<proteinExistence type="predicted"/>
<comment type="caution">
    <text evidence="2">The sequence shown here is derived from an EMBL/GenBank/DDBJ whole genome shotgun (WGS) entry which is preliminary data.</text>
</comment>
<organism evidence="2 3">
    <name type="scientific">Xenorhabdus szentirmaii DSM 16338</name>
    <dbReference type="NCBI Taxonomy" id="1427518"/>
    <lineage>
        <taxon>Bacteria</taxon>
        <taxon>Pseudomonadati</taxon>
        <taxon>Pseudomonadota</taxon>
        <taxon>Gammaproteobacteria</taxon>
        <taxon>Enterobacterales</taxon>
        <taxon>Morganellaceae</taxon>
        <taxon>Xenorhabdus</taxon>
    </lineage>
</organism>
<name>W1ISH4_9GAMM</name>
<protein>
    <submittedName>
        <fullName evidence="2">Uncharacterized protein</fullName>
    </submittedName>
</protein>
<sequence>MPVRALEAVYQKLLGTLTDIAGRERERFLSSISVFCLVGLFIFSIGMLYLVV</sequence>